<dbReference type="PROSITE" id="PS51071">
    <property type="entry name" value="HTH_RPIR"/>
    <property type="match status" value="1"/>
</dbReference>
<dbReference type="InterPro" id="IPR009057">
    <property type="entry name" value="Homeodomain-like_sf"/>
</dbReference>
<evidence type="ECO:0000313" key="6">
    <source>
        <dbReference type="EMBL" id="MFC4025052.1"/>
    </source>
</evidence>
<evidence type="ECO:0000256" key="3">
    <source>
        <dbReference type="ARBA" id="ARBA00023163"/>
    </source>
</evidence>
<evidence type="ECO:0000313" key="7">
    <source>
        <dbReference type="Proteomes" id="UP001595772"/>
    </source>
</evidence>
<name>A0ABV8H298_9BACI</name>
<feature type="domain" description="HTH rpiR-type" evidence="4">
    <location>
        <begin position="3"/>
        <end position="79"/>
    </location>
</feature>
<dbReference type="SUPFAM" id="SSF53697">
    <property type="entry name" value="SIS domain"/>
    <property type="match status" value="1"/>
</dbReference>
<evidence type="ECO:0000259" key="4">
    <source>
        <dbReference type="PROSITE" id="PS51071"/>
    </source>
</evidence>
<dbReference type="Pfam" id="PF01418">
    <property type="entry name" value="HTH_6"/>
    <property type="match status" value="1"/>
</dbReference>
<dbReference type="PROSITE" id="PS51464">
    <property type="entry name" value="SIS"/>
    <property type="match status" value="1"/>
</dbReference>
<keyword evidence="1" id="KW-0805">Transcription regulation</keyword>
<keyword evidence="2" id="KW-0238">DNA-binding</keyword>
<dbReference type="PANTHER" id="PTHR30514">
    <property type="entry name" value="GLUCOKINASE"/>
    <property type="match status" value="1"/>
</dbReference>
<proteinExistence type="predicted"/>
<reference evidence="7" key="1">
    <citation type="journal article" date="2019" name="Int. J. Syst. Evol. Microbiol.">
        <title>The Global Catalogue of Microorganisms (GCM) 10K type strain sequencing project: providing services to taxonomists for standard genome sequencing and annotation.</title>
        <authorList>
            <consortium name="The Broad Institute Genomics Platform"/>
            <consortium name="The Broad Institute Genome Sequencing Center for Infectious Disease"/>
            <person name="Wu L."/>
            <person name="Ma J."/>
        </authorList>
    </citation>
    <scope>NUCLEOTIDE SEQUENCE [LARGE SCALE GENOMIC DNA]</scope>
    <source>
        <strain evidence="7">IBRC-M 10703</strain>
    </source>
</reference>
<dbReference type="RefSeq" id="WP_379497548.1">
    <property type="nucleotide sequence ID" value="NZ_JBHSAO010000011.1"/>
</dbReference>
<feature type="domain" description="SIS" evidence="5">
    <location>
        <begin position="125"/>
        <end position="265"/>
    </location>
</feature>
<dbReference type="InterPro" id="IPR036388">
    <property type="entry name" value="WH-like_DNA-bd_sf"/>
</dbReference>
<sequence length="282" mass="30836">MYNGGIGRIRQGLSTLKPAEKKVAKYILSNPEAILNLPIAQLANNTKTSEATVIRMCRSLQIKGFRELKLSISASINQEVAPTDRYEDISSEASLSEIIKFISNNNMHSISSTLALIDETNIKKAIDVLNNARKIIVIGVGASAIVALDLEQKFKRINKCCEALTDSHTQLTSAVHLTTEDVVVAISYSGETKEIIDTLKIATKNQANIISLTGYGSNTVQKLSTISLYASNIEKSIRSGATASRIAQLNIVDILFTGIASLDFKQSVDYLDKTREVIQNRF</sequence>
<dbReference type="InterPro" id="IPR035472">
    <property type="entry name" value="RpiR-like_SIS"/>
</dbReference>
<dbReference type="PANTHER" id="PTHR30514:SF1">
    <property type="entry name" value="HTH-TYPE TRANSCRIPTIONAL REGULATOR HEXR-RELATED"/>
    <property type="match status" value="1"/>
</dbReference>
<gene>
    <name evidence="6" type="ORF">ACFOUV_14755</name>
</gene>
<dbReference type="SUPFAM" id="SSF46689">
    <property type="entry name" value="Homeodomain-like"/>
    <property type="match status" value="1"/>
</dbReference>
<dbReference type="Gene3D" id="3.40.50.10490">
    <property type="entry name" value="Glucose-6-phosphate isomerase like protein, domain 1"/>
    <property type="match status" value="1"/>
</dbReference>
<evidence type="ECO:0000259" key="5">
    <source>
        <dbReference type="PROSITE" id="PS51464"/>
    </source>
</evidence>
<keyword evidence="3" id="KW-0804">Transcription</keyword>
<dbReference type="EMBL" id="JBHSAO010000011">
    <property type="protein sequence ID" value="MFC4025052.1"/>
    <property type="molecule type" value="Genomic_DNA"/>
</dbReference>
<organism evidence="6 7">
    <name type="scientific">Oceanobacillus longus</name>
    <dbReference type="NCBI Taxonomy" id="930120"/>
    <lineage>
        <taxon>Bacteria</taxon>
        <taxon>Bacillati</taxon>
        <taxon>Bacillota</taxon>
        <taxon>Bacilli</taxon>
        <taxon>Bacillales</taxon>
        <taxon>Bacillaceae</taxon>
        <taxon>Oceanobacillus</taxon>
    </lineage>
</organism>
<dbReference type="CDD" id="cd05013">
    <property type="entry name" value="SIS_RpiR"/>
    <property type="match status" value="1"/>
</dbReference>
<dbReference type="InterPro" id="IPR046348">
    <property type="entry name" value="SIS_dom_sf"/>
</dbReference>
<evidence type="ECO:0000256" key="1">
    <source>
        <dbReference type="ARBA" id="ARBA00023015"/>
    </source>
</evidence>
<dbReference type="InterPro" id="IPR000281">
    <property type="entry name" value="HTH_RpiR"/>
</dbReference>
<accession>A0ABV8H298</accession>
<protein>
    <submittedName>
        <fullName evidence="6">MurR/RpiR family transcriptional regulator</fullName>
    </submittedName>
</protein>
<evidence type="ECO:0000256" key="2">
    <source>
        <dbReference type="ARBA" id="ARBA00023125"/>
    </source>
</evidence>
<dbReference type="InterPro" id="IPR001347">
    <property type="entry name" value="SIS_dom"/>
</dbReference>
<keyword evidence="7" id="KW-1185">Reference proteome</keyword>
<comment type="caution">
    <text evidence="6">The sequence shown here is derived from an EMBL/GenBank/DDBJ whole genome shotgun (WGS) entry which is preliminary data.</text>
</comment>
<dbReference type="Pfam" id="PF01380">
    <property type="entry name" value="SIS"/>
    <property type="match status" value="1"/>
</dbReference>
<dbReference type="Proteomes" id="UP001595772">
    <property type="component" value="Unassembled WGS sequence"/>
</dbReference>
<dbReference type="InterPro" id="IPR047640">
    <property type="entry name" value="RpiR-like"/>
</dbReference>
<dbReference type="Gene3D" id="1.10.10.10">
    <property type="entry name" value="Winged helix-like DNA-binding domain superfamily/Winged helix DNA-binding domain"/>
    <property type="match status" value="1"/>
</dbReference>